<dbReference type="EMBL" id="BPVZ01000023">
    <property type="protein sequence ID" value="GKV05480.1"/>
    <property type="molecule type" value="Genomic_DNA"/>
</dbReference>
<proteinExistence type="predicted"/>
<evidence type="ECO:0000313" key="2">
    <source>
        <dbReference type="Proteomes" id="UP001054252"/>
    </source>
</evidence>
<protein>
    <submittedName>
        <fullName evidence="1">Uncharacterized protein</fullName>
    </submittedName>
</protein>
<dbReference type="Proteomes" id="UP001054252">
    <property type="component" value="Unassembled WGS sequence"/>
</dbReference>
<comment type="caution">
    <text evidence="1">The sequence shown here is derived from an EMBL/GenBank/DDBJ whole genome shotgun (WGS) entry which is preliminary data.</text>
</comment>
<name>A0AAV5J3N9_9ROSI</name>
<organism evidence="1 2">
    <name type="scientific">Rubroshorea leprosula</name>
    <dbReference type="NCBI Taxonomy" id="152421"/>
    <lineage>
        <taxon>Eukaryota</taxon>
        <taxon>Viridiplantae</taxon>
        <taxon>Streptophyta</taxon>
        <taxon>Embryophyta</taxon>
        <taxon>Tracheophyta</taxon>
        <taxon>Spermatophyta</taxon>
        <taxon>Magnoliopsida</taxon>
        <taxon>eudicotyledons</taxon>
        <taxon>Gunneridae</taxon>
        <taxon>Pentapetalae</taxon>
        <taxon>rosids</taxon>
        <taxon>malvids</taxon>
        <taxon>Malvales</taxon>
        <taxon>Dipterocarpaceae</taxon>
        <taxon>Rubroshorea</taxon>
    </lineage>
</organism>
<dbReference type="AlphaFoldDB" id="A0AAV5J3N9"/>
<gene>
    <name evidence="1" type="ORF">SLEP1_g17485</name>
</gene>
<reference evidence="1 2" key="1">
    <citation type="journal article" date="2021" name="Commun. Biol.">
        <title>The genome of Shorea leprosula (Dipterocarpaceae) highlights the ecological relevance of drought in aseasonal tropical rainforests.</title>
        <authorList>
            <person name="Ng K.K.S."/>
            <person name="Kobayashi M.J."/>
            <person name="Fawcett J.A."/>
            <person name="Hatakeyama M."/>
            <person name="Paape T."/>
            <person name="Ng C.H."/>
            <person name="Ang C.C."/>
            <person name="Tnah L.H."/>
            <person name="Lee C.T."/>
            <person name="Nishiyama T."/>
            <person name="Sese J."/>
            <person name="O'Brien M.J."/>
            <person name="Copetti D."/>
            <person name="Mohd Noor M.I."/>
            <person name="Ong R.C."/>
            <person name="Putra M."/>
            <person name="Sireger I.Z."/>
            <person name="Indrioko S."/>
            <person name="Kosugi Y."/>
            <person name="Izuno A."/>
            <person name="Isagi Y."/>
            <person name="Lee S.L."/>
            <person name="Shimizu K.K."/>
        </authorList>
    </citation>
    <scope>NUCLEOTIDE SEQUENCE [LARGE SCALE GENOMIC DNA]</scope>
    <source>
        <strain evidence="1">214</strain>
    </source>
</reference>
<accession>A0AAV5J3N9</accession>
<sequence>MPPATPPTCSPVSLLANSGMWQLFKPKFSHLCAASVVCELLEKWGIIPVALG</sequence>
<keyword evidence="2" id="KW-1185">Reference proteome</keyword>
<evidence type="ECO:0000313" key="1">
    <source>
        <dbReference type="EMBL" id="GKV05480.1"/>
    </source>
</evidence>